<comment type="caution">
    <text evidence="1">The sequence shown here is derived from an EMBL/GenBank/DDBJ whole genome shotgun (WGS) entry which is preliminary data.</text>
</comment>
<sequence>MLAEAGILNSRIKNMARRSTQQLVLKPQDLYVLLALLTSAENGPTYARLAERTGLAASAVHASLKRAVLAGLAVIREGRPSILRPQLKEFVLGGAKYAFPAVLGRVGRGVPTAYAAEPLKSVITPSTDPIPVWAHRNGKARGVSLAPLYPTIPEAAPRDADLYAVLSLFDAYRSGQARERAAAQKLLEKYFGGSA</sequence>
<dbReference type="AlphaFoldDB" id="A0A829YEI5"/>
<accession>A0A829YEI5</accession>
<dbReference type="EMBL" id="BLJN01000003">
    <property type="protein sequence ID" value="GFE81353.1"/>
    <property type="molecule type" value="Genomic_DNA"/>
</dbReference>
<evidence type="ECO:0000313" key="2">
    <source>
        <dbReference type="Proteomes" id="UP000445000"/>
    </source>
</evidence>
<dbReference type="InterPro" id="IPR036388">
    <property type="entry name" value="WH-like_DNA-bd_sf"/>
</dbReference>
<protein>
    <submittedName>
        <fullName evidence="1">Uncharacterized protein</fullName>
    </submittedName>
</protein>
<organism evidence="1 2">
    <name type="scientific">Steroidobacter agaridevorans</name>
    <dbReference type="NCBI Taxonomy" id="2695856"/>
    <lineage>
        <taxon>Bacteria</taxon>
        <taxon>Pseudomonadati</taxon>
        <taxon>Pseudomonadota</taxon>
        <taxon>Gammaproteobacteria</taxon>
        <taxon>Steroidobacterales</taxon>
        <taxon>Steroidobacteraceae</taxon>
        <taxon>Steroidobacter</taxon>
    </lineage>
</organism>
<evidence type="ECO:0000313" key="1">
    <source>
        <dbReference type="EMBL" id="GFE81353.1"/>
    </source>
</evidence>
<dbReference type="Proteomes" id="UP000445000">
    <property type="component" value="Unassembled WGS sequence"/>
</dbReference>
<proteinExistence type="predicted"/>
<name>A0A829YEI5_9GAMM</name>
<dbReference type="Gene3D" id="1.10.10.10">
    <property type="entry name" value="Winged helix-like DNA-binding domain superfamily/Winged helix DNA-binding domain"/>
    <property type="match status" value="1"/>
</dbReference>
<reference evidence="2" key="1">
    <citation type="submission" date="2020-01" db="EMBL/GenBank/DDBJ databases">
        <title>'Steroidobacter agaridevorans' sp. nov., agar-degrading bacteria isolated from rhizosphere soils.</title>
        <authorList>
            <person name="Ikenaga M."/>
            <person name="Kataoka M."/>
            <person name="Murouchi A."/>
            <person name="Katsuragi S."/>
            <person name="Sakai M."/>
        </authorList>
    </citation>
    <scope>NUCLEOTIDE SEQUENCE [LARGE SCALE GENOMIC DNA]</scope>
    <source>
        <strain evidence="2">YU21-B</strain>
    </source>
</reference>
<keyword evidence="2" id="KW-1185">Reference proteome</keyword>
<gene>
    <name evidence="1" type="ORF">GCM10011487_33530</name>
</gene>